<reference evidence="3" key="1">
    <citation type="journal article" date="2019" name="Int. J. Syst. Evol. Microbiol.">
        <title>The Global Catalogue of Microorganisms (GCM) 10K type strain sequencing project: providing services to taxonomists for standard genome sequencing and annotation.</title>
        <authorList>
            <consortium name="The Broad Institute Genomics Platform"/>
            <consortium name="The Broad Institute Genome Sequencing Center for Infectious Disease"/>
            <person name="Wu L."/>
            <person name="Ma J."/>
        </authorList>
    </citation>
    <scope>NUCLEOTIDE SEQUENCE [LARGE SCALE GENOMIC DNA]</scope>
    <source>
        <strain evidence="3">NBRC 106396</strain>
    </source>
</reference>
<evidence type="ECO:0000313" key="2">
    <source>
        <dbReference type="EMBL" id="MFC7371438.1"/>
    </source>
</evidence>
<keyword evidence="3" id="KW-1185">Reference proteome</keyword>
<organism evidence="2 3">
    <name type="scientific">Fictibacillus iocasae</name>
    <dbReference type="NCBI Taxonomy" id="2715437"/>
    <lineage>
        <taxon>Bacteria</taxon>
        <taxon>Bacillati</taxon>
        <taxon>Bacillota</taxon>
        <taxon>Bacilli</taxon>
        <taxon>Bacillales</taxon>
        <taxon>Fictibacillaceae</taxon>
        <taxon>Fictibacillus</taxon>
    </lineage>
</organism>
<comment type="caution">
    <text evidence="2">The sequence shown here is derived from an EMBL/GenBank/DDBJ whole genome shotgun (WGS) entry which is preliminary data.</text>
</comment>
<evidence type="ECO:0000256" key="1">
    <source>
        <dbReference type="SAM" id="MobiDB-lite"/>
    </source>
</evidence>
<dbReference type="Proteomes" id="UP001596549">
    <property type="component" value="Unassembled WGS sequence"/>
</dbReference>
<name>A0ABW2NR44_9BACL</name>
<sequence length="545" mass="60584">MQTEVNTPAKSSKKFLIIALAAVLLIGGGAAVYAMMMNTPKNQYLLSEFKSYEAMSESFDSQFGDFTDLSEKTQSEANESDTRVNIDMDLGAMGATGMEAALAQSLLKSAELQVKTQHDPKNDQGSVKLGVLMNDSEIAGAEFYQDNKKTALEVPELYSKHVYFENKEFGELMRKFDASYQGLEEMQNFFKAYDSYLTDEDERKEMVKEYAEILKDKIKDENVTEKDVDFNGESMTSLTLTLSEKEVKDLLVAYVEKIESDDKLIDELAKQTAISGGMDPTMTGAQSEKETKKQIRDGLKEIKKGIKEEMSMPKGFKQTVIINSDEVIVSRSFDFEVGPKDAPNDAVAIAYDSESKKNSDKTKSSWKMVMTPKSGEGALTLDMKMDSEPKGEGMKRDIKTKFEMVENGTTEGAGFHIWGEGDKSKSKWNLEMTPVGDMAAAELPDFKLQLEHKGKQDLDNNKAQHDFKTTILVNDPSLGGEMKMDLNIKSKTTFTDKLKFPKLSDGNAVNAAEASDEDIAAIMQEVQMNIQNFIGSNAELFQGGF</sequence>
<accession>A0ABW2NR44</accession>
<dbReference type="EMBL" id="JBHTCP010000013">
    <property type="protein sequence ID" value="MFC7371438.1"/>
    <property type="molecule type" value="Genomic_DNA"/>
</dbReference>
<feature type="region of interest" description="Disordered" evidence="1">
    <location>
        <begin position="275"/>
        <end position="294"/>
    </location>
</feature>
<protein>
    <submittedName>
        <fullName evidence="2">Uncharacterized protein</fullName>
    </submittedName>
</protein>
<evidence type="ECO:0000313" key="3">
    <source>
        <dbReference type="Proteomes" id="UP001596549"/>
    </source>
</evidence>
<proteinExistence type="predicted"/>
<dbReference type="RefSeq" id="WP_379748006.1">
    <property type="nucleotide sequence ID" value="NZ_JBHTCP010000013.1"/>
</dbReference>
<gene>
    <name evidence="2" type="ORF">ACFQPF_07100</name>
</gene>